<feature type="repeat" description="PPR" evidence="7">
    <location>
        <begin position="725"/>
        <end position="759"/>
    </location>
</feature>
<dbReference type="PANTHER" id="PTHR47926">
    <property type="entry name" value="PENTATRICOPEPTIDE REPEAT-CONTAINING PROTEIN"/>
    <property type="match status" value="1"/>
</dbReference>
<dbReference type="SUPFAM" id="SSF103506">
    <property type="entry name" value="Mitochondrial carrier"/>
    <property type="match status" value="1"/>
</dbReference>
<dbReference type="PANTHER" id="PTHR47926:SF406">
    <property type="entry name" value="REPEAT (PPR) SUPERFAMILY PROTEIN, PUTATIVE-RELATED"/>
    <property type="match status" value="1"/>
</dbReference>
<keyword evidence="5 6" id="KW-0472">Membrane</keyword>
<keyword evidence="9" id="KW-1133">Transmembrane helix</keyword>
<dbReference type="Proteomes" id="UP000236161">
    <property type="component" value="Unassembled WGS sequence"/>
</dbReference>
<feature type="transmembrane region" description="Helical" evidence="9">
    <location>
        <begin position="42"/>
        <end position="67"/>
    </location>
</feature>
<dbReference type="InterPro" id="IPR046848">
    <property type="entry name" value="E_motif"/>
</dbReference>
<dbReference type="GO" id="GO:0003678">
    <property type="term" value="F:DNA helicase activity"/>
    <property type="evidence" value="ECO:0007669"/>
    <property type="project" value="UniProtKB-EC"/>
</dbReference>
<evidence type="ECO:0000313" key="11">
    <source>
        <dbReference type="Proteomes" id="UP000236161"/>
    </source>
</evidence>
<dbReference type="Pfam" id="PF13041">
    <property type="entry name" value="PPR_2"/>
    <property type="match status" value="4"/>
</dbReference>
<feature type="repeat" description="Solcar" evidence="6">
    <location>
        <begin position="1"/>
        <end position="70"/>
    </location>
</feature>
<accession>A0A2I0A930</accession>
<dbReference type="AlphaFoldDB" id="A0A2I0A930"/>
<dbReference type="GO" id="GO:0016020">
    <property type="term" value="C:membrane"/>
    <property type="evidence" value="ECO:0007669"/>
    <property type="project" value="UniProtKB-SubCell"/>
</dbReference>
<name>A0A2I0A930_9ASPA</name>
<dbReference type="InterPro" id="IPR018108">
    <property type="entry name" value="MCP_transmembrane"/>
</dbReference>
<feature type="repeat" description="PPR" evidence="7">
    <location>
        <begin position="220"/>
        <end position="254"/>
    </location>
</feature>
<feature type="repeat" description="PPR" evidence="7">
    <location>
        <begin position="523"/>
        <end position="557"/>
    </location>
</feature>
<dbReference type="FunFam" id="1.25.40.10:FF:000366">
    <property type="entry name" value="Pentatricopeptide (PPR) repeat-containing protein"/>
    <property type="match status" value="1"/>
</dbReference>
<dbReference type="Gene3D" id="1.25.40.10">
    <property type="entry name" value="Tetratricopeptide repeat domain"/>
    <property type="match status" value="6"/>
</dbReference>
<dbReference type="PRINTS" id="PR00926">
    <property type="entry name" value="MITOCARRIER"/>
</dbReference>
<dbReference type="FunFam" id="1.25.40.10:FF:000196">
    <property type="entry name" value="Pentatricopeptide repeat-containing protein At4g14850"/>
    <property type="match status" value="1"/>
</dbReference>
<dbReference type="GO" id="GO:0055085">
    <property type="term" value="P:transmembrane transport"/>
    <property type="evidence" value="ECO:0007669"/>
    <property type="project" value="InterPro"/>
</dbReference>
<organism evidence="10 11">
    <name type="scientific">Apostasia shenzhenica</name>
    <dbReference type="NCBI Taxonomy" id="1088818"/>
    <lineage>
        <taxon>Eukaryota</taxon>
        <taxon>Viridiplantae</taxon>
        <taxon>Streptophyta</taxon>
        <taxon>Embryophyta</taxon>
        <taxon>Tracheophyta</taxon>
        <taxon>Spermatophyta</taxon>
        <taxon>Magnoliopsida</taxon>
        <taxon>Liliopsida</taxon>
        <taxon>Asparagales</taxon>
        <taxon>Orchidaceae</taxon>
        <taxon>Apostasioideae</taxon>
        <taxon>Apostasia</taxon>
    </lineage>
</organism>
<gene>
    <name evidence="10" type="primary">PCMP-E90</name>
    <name evidence="10" type="ORF">AXF42_Ash008254</name>
</gene>
<dbReference type="NCBIfam" id="TIGR00756">
    <property type="entry name" value="PPR"/>
    <property type="match status" value="5"/>
</dbReference>
<proteinExistence type="predicted"/>
<evidence type="ECO:0000256" key="7">
    <source>
        <dbReference type="PROSITE-ProRule" id="PRU00708"/>
    </source>
</evidence>
<keyword evidence="10" id="KW-0378">Hydrolase</keyword>
<evidence type="ECO:0000256" key="4">
    <source>
        <dbReference type="ARBA" id="ARBA00022737"/>
    </source>
</evidence>
<keyword evidence="3 6" id="KW-0812">Transmembrane</keyword>
<evidence type="ECO:0000313" key="10">
    <source>
        <dbReference type="EMBL" id="PKA52025.1"/>
    </source>
</evidence>
<comment type="subcellular location">
    <subcellularLocation>
        <location evidence="1">Membrane</location>
        <topology evidence="1">Multi-pass membrane protein</topology>
    </subcellularLocation>
</comment>
<dbReference type="GO" id="GO:0003723">
    <property type="term" value="F:RNA binding"/>
    <property type="evidence" value="ECO:0007669"/>
    <property type="project" value="InterPro"/>
</dbReference>
<dbReference type="EMBL" id="KZ452012">
    <property type="protein sequence ID" value="PKA52025.1"/>
    <property type="molecule type" value="Genomic_DNA"/>
</dbReference>
<dbReference type="FunFam" id="1.25.40.10:FF:000442">
    <property type="entry name" value="Pentatricopeptide repeat-containing protein At3g49710"/>
    <property type="match status" value="1"/>
</dbReference>
<dbReference type="InterPro" id="IPR002885">
    <property type="entry name" value="PPR_rpt"/>
</dbReference>
<dbReference type="Pfam" id="PF01535">
    <property type="entry name" value="PPR"/>
    <property type="match status" value="6"/>
</dbReference>
<dbReference type="STRING" id="1088818.A0A2I0A930"/>
<dbReference type="FunFam" id="1.25.40.10:FF:000669">
    <property type="entry name" value="Pentatricopeptide repeat-containing protein At4g33990"/>
    <property type="match status" value="1"/>
</dbReference>
<dbReference type="PROSITE" id="PS50920">
    <property type="entry name" value="SOLCAR"/>
    <property type="match status" value="1"/>
</dbReference>
<dbReference type="InterPro" id="IPR046960">
    <property type="entry name" value="PPR_At4g14850-like_plant"/>
</dbReference>
<dbReference type="Pfam" id="PF20431">
    <property type="entry name" value="E_motif"/>
    <property type="match status" value="1"/>
</dbReference>
<reference evidence="10 11" key="1">
    <citation type="journal article" date="2017" name="Nature">
        <title>The Apostasia genome and the evolution of orchids.</title>
        <authorList>
            <person name="Zhang G.Q."/>
            <person name="Liu K.W."/>
            <person name="Li Z."/>
            <person name="Lohaus R."/>
            <person name="Hsiao Y.Y."/>
            <person name="Niu S.C."/>
            <person name="Wang J.Y."/>
            <person name="Lin Y.C."/>
            <person name="Xu Q."/>
            <person name="Chen L.J."/>
            <person name="Yoshida K."/>
            <person name="Fujiwara S."/>
            <person name="Wang Z.W."/>
            <person name="Zhang Y.Q."/>
            <person name="Mitsuda N."/>
            <person name="Wang M."/>
            <person name="Liu G.H."/>
            <person name="Pecoraro L."/>
            <person name="Huang H.X."/>
            <person name="Xiao X.J."/>
            <person name="Lin M."/>
            <person name="Wu X.Y."/>
            <person name="Wu W.L."/>
            <person name="Chen Y.Y."/>
            <person name="Chang S.B."/>
            <person name="Sakamoto S."/>
            <person name="Ohme-Takagi M."/>
            <person name="Yagi M."/>
            <person name="Zeng S.J."/>
            <person name="Shen C.Y."/>
            <person name="Yeh C.M."/>
            <person name="Luo Y.B."/>
            <person name="Tsai W.C."/>
            <person name="Van de Peer Y."/>
            <person name="Liu Z.J."/>
        </authorList>
    </citation>
    <scope>NUCLEOTIDE SEQUENCE [LARGE SCALE GENOMIC DNA]</scope>
    <source>
        <strain evidence="11">cv. Shenzhen</strain>
        <tissue evidence="10">Stem</tissue>
    </source>
</reference>
<evidence type="ECO:0000256" key="6">
    <source>
        <dbReference type="PROSITE-ProRule" id="PRU00282"/>
    </source>
</evidence>
<protein>
    <submittedName>
        <fullName evidence="10">Pentatricopeptide repeat-containing protein</fullName>
        <ecNumber evidence="10">3.6.4.12</ecNumber>
    </submittedName>
</protein>
<feature type="repeat" description="PPR" evidence="7">
    <location>
        <begin position="624"/>
        <end position="658"/>
    </location>
</feature>
<keyword evidence="2" id="KW-0813">Transport</keyword>
<dbReference type="InterPro" id="IPR011990">
    <property type="entry name" value="TPR-like_helical_dom_sf"/>
</dbReference>
<feature type="repeat" description="PPR" evidence="7">
    <location>
        <begin position="189"/>
        <end position="219"/>
    </location>
</feature>
<dbReference type="PROSITE" id="PS51375">
    <property type="entry name" value="PPR"/>
    <property type="match status" value="6"/>
</dbReference>
<dbReference type="Gene3D" id="1.50.40.10">
    <property type="entry name" value="Mitochondrial carrier domain"/>
    <property type="match status" value="1"/>
</dbReference>
<dbReference type="FunFam" id="1.25.40.10:FF:000031">
    <property type="entry name" value="Pentatricopeptide repeat-containing protein mitochondrial"/>
    <property type="match status" value="1"/>
</dbReference>
<sequence>MTSTFATYPMDVLCLRLAVKTGSKTMSQVALSMLREEGFASFYTGLGPSLVLIAPYIAINFCIFDLMKKSLLEKYQKRPETSVVTALVSASLATVMCYPRDTVRRQMQMKGSPYNTLLDAFPAKKTFSHLFQECSKLRELKVGRQAHAQMMTTGFSPTVFVANCLVHMYIRCMDLGSARKVFDDMPHRDIVSWNAIVFGYAQNGFVDLALSLFSEMPVCDVISWNSIISGCLQNGNLIEAAELFLEMRMTGMASDRTTFAIVLKLSSALEDHAMGTQIHGLVIKVGLDMDVVAGSAVVDMYAKNKNLGDSYCFFREMPQRNWVTWSALIGGCAKNEEFICGLELFVEMQREGIPVSQSSYASIFRSCAGLSCLEAGRQLHGNALKNDFISDIIVGTAILDMYAKCESLGDAKKLFRELPIRSLQTCNAMLVGFTRNDLGIEALKLFQSMNSLLVGADEISLSAVLSACAEAKAYLQGLQVHCLAIKTNLFLNICVTNSMLDMYGKCRALADACNVFEEMSQRDAVSWNAVLTALEQNECYEETLSYFNQMLVWGLEPDVFTYGTVLKACAALQSLNFGMQIHNMVMKAGLGLDPFVGCSLIDMYCKCGMLEAAQGLHKRIVNPTIVSWNSIISGFSLHKQSEEAQNVFSWMLEIGLQPDNFTYASALDTCSNLATVGLGKQIHAHIIKKELNKDVFISSTLVDMYAKSGNMQDSQLMFEKMLERDFVSWNAIICGYANHGFGMEALRMFERMQMEKIVPNHATFLAVLRACGHAGLVDEGLHYFESMTQHYCLEPQLEHYSCMVDLLGRTKGVHEALEVIACLPFEADAVIWRTLLSVCQIHRNVEVAELAVRNILALEPNDPSALILLSNIYAQNGRWDEVSGMRRMMRESSMKKEPGCSWIEVKGEMYAFIIQDNAHPNTEQIYDTLDKLVEEMSQTGSEPDQQLFIHEESNKI</sequence>
<dbReference type="EC" id="3.6.4.12" evidence="10"/>
<dbReference type="InterPro" id="IPR002067">
    <property type="entry name" value="MCP"/>
</dbReference>
<dbReference type="OrthoDB" id="185373at2759"/>
<dbReference type="InterPro" id="IPR023395">
    <property type="entry name" value="MCP_dom_sf"/>
</dbReference>
<dbReference type="GO" id="GO:0009451">
    <property type="term" value="P:RNA modification"/>
    <property type="evidence" value="ECO:0007669"/>
    <property type="project" value="InterPro"/>
</dbReference>
<evidence type="ECO:0000256" key="1">
    <source>
        <dbReference type="ARBA" id="ARBA00004141"/>
    </source>
</evidence>
<dbReference type="GO" id="GO:0016787">
    <property type="term" value="F:hydrolase activity"/>
    <property type="evidence" value="ECO:0007669"/>
    <property type="project" value="UniProtKB-KW"/>
</dbReference>
<keyword evidence="4" id="KW-0677">Repeat</keyword>
<evidence type="ECO:0000256" key="3">
    <source>
        <dbReference type="ARBA" id="ARBA00022692"/>
    </source>
</evidence>
<evidence type="ECO:0000256" key="5">
    <source>
        <dbReference type="ARBA" id="ARBA00023136"/>
    </source>
</evidence>
<feature type="repeat" description="PPR" evidence="7">
    <location>
        <begin position="321"/>
        <end position="355"/>
    </location>
</feature>
<evidence type="ECO:0000256" key="8">
    <source>
        <dbReference type="SAM" id="MobiDB-lite"/>
    </source>
</evidence>
<evidence type="ECO:0000256" key="2">
    <source>
        <dbReference type="ARBA" id="ARBA00022448"/>
    </source>
</evidence>
<evidence type="ECO:0000256" key="9">
    <source>
        <dbReference type="SAM" id="Phobius"/>
    </source>
</evidence>
<keyword evidence="11" id="KW-1185">Reference proteome</keyword>
<feature type="region of interest" description="Disordered" evidence="8">
    <location>
        <begin position="937"/>
        <end position="956"/>
    </location>
</feature>
<dbReference type="Pfam" id="PF00153">
    <property type="entry name" value="Mito_carr"/>
    <property type="match status" value="1"/>
</dbReference>